<dbReference type="EMBL" id="BMKR01000012">
    <property type="protein sequence ID" value="GGF84775.1"/>
    <property type="molecule type" value="Genomic_DNA"/>
</dbReference>
<keyword evidence="2" id="KW-1185">Reference proteome</keyword>
<evidence type="ECO:0000313" key="1">
    <source>
        <dbReference type="EMBL" id="GGF84775.1"/>
    </source>
</evidence>
<comment type="caution">
    <text evidence="1">The sequence shown here is derived from an EMBL/GenBank/DDBJ whole genome shotgun (WGS) entry which is preliminary data.</text>
</comment>
<dbReference type="Proteomes" id="UP000637643">
    <property type="component" value="Unassembled WGS sequence"/>
</dbReference>
<reference evidence="1" key="1">
    <citation type="journal article" date="2014" name="Int. J. Syst. Evol. Microbiol.">
        <title>Complete genome sequence of Corynebacterium casei LMG S-19264T (=DSM 44701T), isolated from a smear-ripened cheese.</title>
        <authorList>
            <consortium name="US DOE Joint Genome Institute (JGI-PGF)"/>
            <person name="Walter F."/>
            <person name="Albersmeier A."/>
            <person name="Kalinowski J."/>
            <person name="Ruckert C."/>
        </authorList>
    </citation>
    <scope>NUCLEOTIDE SEQUENCE</scope>
    <source>
        <strain evidence="1">CGMCC 1.16134</strain>
    </source>
</reference>
<sequence length="56" mass="6387">MQNQYNKYVLYIPVEPYPVIVEVSFYKSNTKKRPTSQGKGAVPDSDASQFVFNSLL</sequence>
<proteinExistence type="predicted"/>
<organism evidence="1 2">
    <name type="scientific">Paenibacillus albidus</name>
    <dbReference type="NCBI Taxonomy" id="2041023"/>
    <lineage>
        <taxon>Bacteria</taxon>
        <taxon>Bacillati</taxon>
        <taxon>Bacillota</taxon>
        <taxon>Bacilli</taxon>
        <taxon>Bacillales</taxon>
        <taxon>Paenibacillaceae</taxon>
        <taxon>Paenibacillus</taxon>
    </lineage>
</organism>
<protein>
    <submittedName>
        <fullName evidence="1">Uncharacterized protein</fullName>
    </submittedName>
</protein>
<gene>
    <name evidence="1" type="ORF">GCM10010912_32450</name>
</gene>
<accession>A0A917CDG8</accession>
<dbReference type="AlphaFoldDB" id="A0A917CDG8"/>
<name>A0A917CDG8_9BACL</name>
<evidence type="ECO:0000313" key="2">
    <source>
        <dbReference type="Proteomes" id="UP000637643"/>
    </source>
</evidence>
<reference evidence="1" key="2">
    <citation type="submission" date="2020-09" db="EMBL/GenBank/DDBJ databases">
        <authorList>
            <person name="Sun Q."/>
            <person name="Zhou Y."/>
        </authorList>
    </citation>
    <scope>NUCLEOTIDE SEQUENCE</scope>
    <source>
        <strain evidence="1">CGMCC 1.16134</strain>
    </source>
</reference>